<proteinExistence type="predicted"/>
<evidence type="ECO:0000259" key="1">
    <source>
        <dbReference type="Pfam" id="PF12684"/>
    </source>
</evidence>
<accession>A0ABN4XLX9</accession>
<evidence type="ECO:0000313" key="3">
    <source>
        <dbReference type="Proteomes" id="UP000189661"/>
    </source>
</evidence>
<keyword evidence="3" id="KW-1185">Reference proteome</keyword>
<dbReference type="InterPro" id="IPR011604">
    <property type="entry name" value="PDDEXK-like_dom_sf"/>
</dbReference>
<reference evidence="2 3" key="1">
    <citation type="submission" date="2017-01" db="EMBL/GenBank/DDBJ databases">
        <title>Planococcus faecalis genome complete sequence.</title>
        <authorList>
            <person name="Lee P.C."/>
        </authorList>
    </citation>
    <scope>NUCLEOTIDE SEQUENCE [LARGE SCALE GENOMIC DNA]</scope>
    <source>
        <strain evidence="2 3">AJ003</strain>
    </source>
</reference>
<dbReference type="Proteomes" id="UP000189661">
    <property type="component" value="Chromosome"/>
</dbReference>
<name>A0ABN4XLX9_9BACL</name>
<gene>
    <name evidence="2" type="ORF">AJGP001_10970</name>
</gene>
<dbReference type="EMBL" id="CP019401">
    <property type="protein sequence ID" value="AQU79755.1"/>
    <property type="molecule type" value="Genomic_DNA"/>
</dbReference>
<protein>
    <recommendedName>
        <fullName evidence="1">Putative exodeoxyribonuclease 8 PDDEXK-like domain-containing protein</fullName>
    </recommendedName>
</protein>
<dbReference type="Pfam" id="PF12684">
    <property type="entry name" value="DUF3799"/>
    <property type="match status" value="1"/>
</dbReference>
<sequence>MVTSQTFQLTSGNYHSTEANQQYFSVSQFKQFNQCSAKAMALLKGEFIRKESSALLVGSYTHAAFDTPEEFSKLLEENQEAIFNRKGDKYADFKTADAMIQTIQDDPFSMFAMEGDKEQIFTAELFGAPWKIKVDSINHSRKTFTDLKTTQSLSKRAWSTKYEMFVSFVEAWDYVLQMAIYRKVIELNTGFTYNPYIVAVTKEDPPDKAVIHFDTERFQFEIDFVEAVMEKMISVKSGEIAPTRCEQCDYCRSTKKLSNSIEMGRLLD</sequence>
<feature type="domain" description="Putative exodeoxyribonuclease 8 PDDEXK-like" evidence="1">
    <location>
        <begin position="25"/>
        <end position="254"/>
    </location>
</feature>
<organism evidence="2 3">
    <name type="scientific">Planococcus faecalis</name>
    <dbReference type="NCBI Taxonomy" id="1598147"/>
    <lineage>
        <taxon>Bacteria</taxon>
        <taxon>Bacillati</taxon>
        <taxon>Bacillota</taxon>
        <taxon>Bacilli</taxon>
        <taxon>Bacillales</taxon>
        <taxon>Caryophanaceae</taxon>
        <taxon>Planococcus</taxon>
    </lineage>
</organism>
<dbReference type="Gene3D" id="3.90.320.10">
    <property type="match status" value="1"/>
</dbReference>
<evidence type="ECO:0000313" key="2">
    <source>
        <dbReference type="EMBL" id="AQU79755.1"/>
    </source>
</evidence>
<dbReference type="InterPro" id="IPR024432">
    <property type="entry name" value="Put_RecE_PDDEXK-like_dom"/>
</dbReference>
<dbReference type="RefSeq" id="WP_078080543.1">
    <property type="nucleotide sequence ID" value="NZ_CP019401.1"/>
</dbReference>